<dbReference type="OrthoDB" id="9788704at2"/>
<sequence length="165" mass="18684">MLCEQCKVRRAEIHLVNVVNGERQVQHLCRECAEAHLHLDDVSNLLKMSFSVEGLMDIEEAFKELVIPALRGAYTRKRAARLCPHCGGVLPDAMFEERTKSQSVPAEEEVKDDTSARVMTAEEELSELSKKMEAAVKSENYEYAAQLRDRMAELRKSNMTQGSEL</sequence>
<reference evidence="1" key="1">
    <citation type="submission" date="2016-08" db="EMBL/GenBank/DDBJ databases">
        <title>Complete genome of Cloacibacillus porcorum.</title>
        <authorList>
            <person name="Looft T."/>
            <person name="Bayles D.O."/>
            <person name="Alt D.P."/>
        </authorList>
    </citation>
    <scope>NUCLEOTIDE SEQUENCE [LARGE SCALE GENOMIC DNA]</scope>
    <source>
        <strain evidence="1">CL-84</strain>
    </source>
</reference>
<protein>
    <submittedName>
        <fullName evidence="1">Uncharacterized protein</fullName>
    </submittedName>
</protein>
<dbReference type="Proteomes" id="UP000093044">
    <property type="component" value="Chromosome"/>
</dbReference>
<proteinExistence type="predicted"/>
<dbReference type="GO" id="GO:0050897">
    <property type="term" value="F:cobalt ion binding"/>
    <property type="evidence" value="ECO:0007669"/>
    <property type="project" value="TreeGrafter"/>
</dbReference>
<dbReference type="EMBL" id="CP016757">
    <property type="protein sequence ID" value="ANZ45112.1"/>
    <property type="molecule type" value="Genomic_DNA"/>
</dbReference>
<dbReference type="RefSeq" id="WP_066744855.1">
    <property type="nucleotide sequence ID" value="NZ_CALCLR010000003.1"/>
</dbReference>
<dbReference type="STRING" id="1197717.BED41_08520"/>
<accession>A0A1B2I566</accession>
<dbReference type="InterPro" id="IPR025542">
    <property type="entry name" value="YacH"/>
</dbReference>
<dbReference type="PANTHER" id="PTHR38430">
    <property type="entry name" value="PROTEIN-ARGININE KINASE ACTIVATOR PROTEIN"/>
    <property type="match status" value="1"/>
</dbReference>
<dbReference type="InterPro" id="IPR036876">
    <property type="entry name" value="UVR_dom_sf"/>
</dbReference>
<dbReference type="InterPro" id="IPR001943">
    <property type="entry name" value="UVR_dom"/>
</dbReference>
<dbReference type="GO" id="GO:1990169">
    <property type="term" value="P:stress response to copper ion"/>
    <property type="evidence" value="ECO:0007669"/>
    <property type="project" value="TreeGrafter"/>
</dbReference>
<dbReference type="KEGG" id="cpor:BED41_08520"/>
<dbReference type="PROSITE" id="PS50151">
    <property type="entry name" value="UVR"/>
    <property type="match status" value="1"/>
</dbReference>
<dbReference type="SUPFAM" id="SSF46600">
    <property type="entry name" value="C-terminal UvrC-binding domain of UvrB"/>
    <property type="match status" value="1"/>
</dbReference>
<gene>
    <name evidence="1" type="ORF">BED41_08520</name>
</gene>
<keyword evidence="2" id="KW-1185">Reference proteome</keyword>
<dbReference type="GO" id="GO:0008270">
    <property type="term" value="F:zinc ion binding"/>
    <property type="evidence" value="ECO:0007669"/>
    <property type="project" value="TreeGrafter"/>
</dbReference>
<name>A0A1B2I566_9BACT</name>
<dbReference type="PIRSF" id="PIRSF015034">
    <property type="entry name" value="YacH"/>
    <property type="match status" value="1"/>
</dbReference>
<evidence type="ECO:0000313" key="2">
    <source>
        <dbReference type="Proteomes" id="UP000093044"/>
    </source>
</evidence>
<dbReference type="AlphaFoldDB" id="A0A1B2I566"/>
<organism evidence="1 2">
    <name type="scientific">Cloacibacillus porcorum</name>
    <dbReference type="NCBI Taxonomy" id="1197717"/>
    <lineage>
        <taxon>Bacteria</taxon>
        <taxon>Thermotogati</taxon>
        <taxon>Synergistota</taxon>
        <taxon>Synergistia</taxon>
        <taxon>Synergistales</taxon>
        <taxon>Synergistaceae</taxon>
        <taxon>Cloacibacillus</taxon>
    </lineage>
</organism>
<dbReference type="Pfam" id="PF02151">
    <property type="entry name" value="UVR"/>
    <property type="match status" value="1"/>
</dbReference>
<dbReference type="PANTHER" id="PTHR38430:SF1">
    <property type="entry name" value="PROTEIN-ARGININE KINASE ACTIVATOR PROTEIN"/>
    <property type="match status" value="1"/>
</dbReference>
<dbReference type="GO" id="GO:0046870">
    <property type="term" value="F:cadmium ion binding"/>
    <property type="evidence" value="ECO:0007669"/>
    <property type="project" value="TreeGrafter"/>
</dbReference>
<dbReference type="GO" id="GO:0005507">
    <property type="term" value="F:copper ion binding"/>
    <property type="evidence" value="ECO:0007669"/>
    <property type="project" value="TreeGrafter"/>
</dbReference>
<dbReference type="Gene3D" id="4.10.860.10">
    <property type="entry name" value="UVR domain"/>
    <property type="match status" value="1"/>
</dbReference>
<evidence type="ECO:0000313" key="1">
    <source>
        <dbReference type="EMBL" id="ANZ45112.1"/>
    </source>
</evidence>
<dbReference type="GeneID" id="83057891"/>
<dbReference type="GO" id="GO:1990170">
    <property type="term" value="P:stress response to cadmium ion"/>
    <property type="evidence" value="ECO:0007669"/>
    <property type="project" value="TreeGrafter"/>
</dbReference>